<feature type="compositionally biased region" description="Basic and acidic residues" evidence="2">
    <location>
        <begin position="196"/>
        <end position="217"/>
    </location>
</feature>
<evidence type="ECO:0000256" key="1">
    <source>
        <dbReference type="PROSITE-ProRule" id="PRU00042"/>
    </source>
</evidence>
<name>A0A5P1E8L9_ASPOF</name>
<keyword evidence="1" id="KW-0479">Metal-binding</keyword>
<accession>A0A5P1E8L9</accession>
<keyword evidence="1" id="KW-0863">Zinc-finger</keyword>
<feature type="domain" description="C2H2-type" evidence="3">
    <location>
        <begin position="28"/>
        <end position="55"/>
    </location>
</feature>
<gene>
    <name evidence="4" type="ORF">A4U43_C10F18510</name>
</gene>
<dbReference type="Proteomes" id="UP000243459">
    <property type="component" value="Chromosome 10"/>
</dbReference>
<dbReference type="PANTHER" id="PTHR45730:SF109">
    <property type="entry name" value="ZINC FINGER PROTEIN KNUCKLES"/>
    <property type="match status" value="1"/>
</dbReference>
<dbReference type="OrthoDB" id="669972at2759"/>
<dbReference type="InterPro" id="IPR036236">
    <property type="entry name" value="Znf_C2H2_sf"/>
</dbReference>
<evidence type="ECO:0000313" key="4">
    <source>
        <dbReference type="EMBL" id="ONK57286.1"/>
    </source>
</evidence>
<evidence type="ECO:0000256" key="2">
    <source>
        <dbReference type="SAM" id="MobiDB-lite"/>
    </source>
</evidence>
<sequence length="227" mass="26594">MADQVSDNTGSNINIVQNPNVKESEPMYPCNYCDKVFDCWQALGGHQNAHKKERLLAKKEKPQEPRYDPFDPYSLPAPTPVPQQFMNSSHYYHPLIPRSPYYPNPYDLHPQWRGSYQYSPRYHPYHYPQHYHHFRANVGYSPPRVNPNPRVSGNSLYRLMPVSQRNEQAYNVAHNVARGRIETNERFMKWVSSRNNVDEHGSSSRENQENGEKKDNGEEQLDLTLHL</sequence>
<evidence type="ECO:0000313" key="5">
    <source>
        <dbReference type="Proteomes" id="UP000243459"/>
    </source>
</evidence>
<keyword evidence="5" id="KW-1185">Reference proteome</keyword>
<dbReference type="EMBL" id="CM007390">
    <property type="protein sequence ID" value="ONK57286.1"/>
    <property type="molecule type" value="Genomic_DNA"/>
</dbReference>
<dbReference type="InterPro" id="IPR045320">
    <property type="entry name" value="JAGGED/SL1-like"/>
</dbReference>
<dbReference type="Gramene" id="ONK57286">
    <property type="protein sequence ID" value="ONK57286"/>
    <property type="gene ID" value="A4U43_C10F18510"/>
</dbReference>
<organism evidence="4 5">
    <name type="scientific">Asparagus officinalis</name>
    <name type="common">Garden asparagus</name>
    <dbReference type="NCBI Taxonomy" id="4686"/>
    <lineage>
        <taxon>Eukaryota</taxon>
        <taxon>Viridiplantae</taxon>
        <taxon>Streptophyta</taxon>
        <taxon>Embryophyta</taxon>
        <taxon>Tracheophyta</taxon>
        <taxon>Spermatophyta</taxon>
        <taxon>Magnoliopsida</taxon>
        <taxon>Liliopsida</taxon>
        <taxon>Asparagales</taxon>
        <taxon>Asparagaceae</taxon>
        <taxon>Asparagoideae</taxon>
        <taxon>Asparagus</taxon>
    </lineage>
</organism>
<dbReference type="PROSITE" id="PS00028">
    <property type="entry name" value="ZINC_FINGER_C2H2_1"/>
    <property type="match status" value="1"/>
</dbReference>
<dbReference type="InterPro" id="IPR013087">
    <property type="entry name" value="Znf_C2H2_type"/>
</dbReference>
<feature type="region of interest" description="Disordered" evidence="2">
    <location>
        <begin position="194"/>
        <end position="227"/>
    </location>
</feature>
<dbReference type="PROSITE" id="PS50157">
    <property type="entry name" value="ZINC_FINGER_C2H2_2"/>
    <property type="match status" value="1"/>
</dbReference>
<keyword evidence="1" id="KW-0862">Zinc</keyword>
<evidence type="ECO:0000259" key="3">
    <source>
        <dbReference type="PROSITE" id="PS50157"/>
    </source>
</evidence>
<dbReference type="SUPFAM" id="SSF57667">
    <property type="entry name" value="beta-beta-alpha zinc fingers"/>
    <property type="match status" value="1"/>
</dbReference>
<protein>
    <recommendedName>
        <fullName evidence="3">C2H2-type domain-containing protein</fullName>
    </recommendedName>
</protein>
<dbReference type="Gene3D" id="3.30.160.60">
    <property type="entry name" value="Classic Zinc Finger"/>
    <property type="match status" value="1"/>
</dbReference>
<feature type="region of interest" description="Disordered" evidence="2">
    <location>
        <begin position="1"/>
        <end position="20"/>
    </location>
</feature>
<reference evidence="5" key="1">
    <citation type="journal article" date="2017" name="Nat. Commun.">
        <title>The asparagus genome sheds light on the origin and evolution of a young Y chromosome.</title>
        <authorList>
            <person name="Harkess A."/>
            <person name="Zhou J."/>
            <person name="Xu C."/>
            <person name="Bowers J.E."/>
            <person name="Van der Hulst R."/>
            <person name="Ayyampalayam S."/>
            <person name="Mercati F."/>
            <person name="Riccardi P."/>
            <person name="McKain M.R."/>
            <person name="Kakrana A."/>
            <person name="Tang H."/>
            <person name="Ray J."/>
            <person name="Groenendijk J."/>
            <person name="Arikit S."/>
            <person name="Mathioni S.M."/>
            <person name="Nakano M."/>
            <person name="Shan H."/>
            <person name="Telgmann-Rauber A."/>
            <person name="Kanno A."/>
            <person name="Yue Z."/>
            <person name="Chen H."/>
            <person name="Li W."/>
            <person name="Chen Y."/>
            <person name="Xu X."/>
            <person name="Zhang Y."/>
            <person name="Luo S."/>
            <person name="Chen H."/>
            <person name="Gao J."/>
            <person name="Mao Z."/>
            <person name="Pires J.C."/>
            <person name="Luo M."/>
            <person name="Kudrna D."/>
            <person name="Wing R.A."/>
            <person name="Meyers B.C."/>
            <person name="Yi K."/>
            <person name="Kong H."/>
            <person name="Lavrijsen P."/>
            <person name="Sunseri F."/>
            <person name="Falavigna A."/>
            <person name="Ye Y."/>
            <person name="Leebens-Mack J.H."/>
            <person name="Chen G."/>
        </authorList>
    </citation>
    <scope>NUCLEOTIDE SEQUENCE [LARGE SCALE GENOMIC DNA]</scope>
    <source>
        <strain evidence="5">cv. DH0086</strain>
    </source>
</reference>
<dbReference type="PANTHER" id="PTHR45730">
    <property type="entry name" value="ZINC FINGER PROTEIN JAGGED"/>
    <property type="match status" value="1"/>
</dbReference>
<dbReference type="GO" id="GO:0003700">
    <property type="term" value="F:DNA-binding transcription factor activity"/>
    <property type="evidence" value="ECO:0007669"/>
    <property type="project" value="InterPro"/>
</dbReference>
<dbReference type="GO" id="GO:0008270">
    <property type="term" value="F:zinc ion binding"/>
    <property type="evidence" value="ECO:0007669"/>
    <property type="project" value="UniProtKB-KW"/>
</dbReference>
<proteinExistence type="predicted"/>
<dbReference type="OMA" id="RTANCQR"/>
<dbReference type="AlphaFoldDB" id="A0A5P1E8L9"/>